<reference evidence="3 4" key="1">
    <citation type="submission" date="2018-05" db="EMBL/GenBank/DDBJ databases">
        <title>Nocardioides silvaticus genome.</title>
        <authorList>
            <person name="Li C."/>
            <person name="Wang G."/>
        </authorList>
    </citation>
    <scope>NUCLEOTIDE SEQUENCE [LARGE SCALE GENOMIC DNA]</scope>
    <source>
        <strain evidence="3 4">CCTCC AB 2018079</strain>
    </source>
</reference>
<name>A0A316THU2_9ACTN</name>
<dbReference type="PANTHER" id="PTHR43591">
    <property type="entry name" value="METHYLTRANSFERASE"/>
    <property type="match status" value="1"/>
</dbReference>
<organism evidence="3 4">
    <name type="scientific">Nocardioides silvaticus</name>
    <dbReference type="NCBI Taxonomy" id="2201891"/>
    <lineage>
        <taxon>Bacteria</taxon>
        <taxon>Bacillati</taxon>
        <taxon>Actinomycetota</taxon>
        <taxon>Actinomycetes</taxon>
        <taxon>Propionibacteriales</taxon>
        <taxon>Nocardioidaceae</taxon>
        <taxon>Nocardioides</taxon>
    </lineage>
</organism>
<comment type="caution">
    <text evidence="3">The sequence shown here is derived from an EMBL/GenBank/DDBJ whole genome shotgun (WGS) entry which is preliminary data.</text>
</comment>
<dbReference type="CDD" id="cd02440">
    <property type="entry name" value="AdoMet_MTases"/>
    <property type="match status" value="1"/>
</dbReference>
<feature type="compositionally biased region" description="Low complexity" evidence="1">
    <location>
        <begin position="12"/>
        <end position="25"/>
    </location>
</feature>
<dbReference type="SUPFAM" id="SSF53335">
    <property type="entry name" value="S-adenosyl-L-methionine-dependent methyltransferases"/>
    <property type="match status" value="1"/>
</dbReference>
<evidence type="ECO:0000313" key="3">
    <source>
        <dbReference type="EMBL" id="PWN01892.1"/>
    </source>
</evidence>
<protein>
    <submittedName>
        <fullName evidence="3">Class I SAM-dependent methyltransferase</fullName>
    </submittedName>
</protein>
<dbReference type="AlphaFoldDB" id="A0A316THU2"/>
<feature type="domain" description="Methyltransferase type 11" evidence="2">
    <location>
        <begin position="99"/>
        <end position="195"/>
    </location>
</feature>
<keyword evidence="3" id="KW-0489">Methyltransferase</keyword>
<keyword evidence="3" id="KW-0808">Transferase</keyword>
<proteinExistence type="predicted"/>
<gene>
    <name evidence="3" type="ORF">DJ010_15165</name>
</gene>
<dbReference type="Gene3D" id="3.40.50.150">
    <property type="entry name" value="Vaccinia Virus protein VP39"/>
    <property type="match status" value="1"/>
</dbReference>
<evidence type="ECO:0000313" key="4">
    <source>
        <dbReference type="Proteomes" id="UP000245507"/>
    </source>
</evidence>
<accession>A0A316THU2</accession>
<dbReference type="EMBL" id="QGDD01000007">
    <property type="protein sequence ID" value="PWN01892.1"/>
    <property type="molecule type" value="Genomic_DNA"/>
</dbReference>
<sequence>MPAAPPGRRRPGAGLRRAPGDAAVGGTPGVGRGVTVQLSRIPGLGGWDDDPLWAHFYDWSVEHRRLGGLAWRLGIQSDLGKLYAAAAEIGRQPAGSRVLDIPCGGGVALRGLKPGQGVEYVAADIAQTMLDRTVRAAERRGVADQVEPRIADVGDLPIDDGTFDLVVSFTGLHCFPDPQRAVVEMVRVLEPGGVLTGSALLNDSGLHHEPLRRIGRAAGLLGPGCTGEELVRWLESQRMADVVLDRSGAIGYFRAVKRG</sequence>
<dbReference type="Pfam" id="PF08241">
    <property type="entry name" value="Methyltransf_11"/>
    <property type="match status" value="1"/>
</dbReference>
<evidence type="ECO:0000256" key="1">
    <source>
        <dbReference type="SAM" id="MobiDB-lite"/>
    </source>
</evidence>
<feature type="region of interest" description="Disordered" evidence="1">
    <location>
        <begin position="1"/>
        <end position="29"/>
    </location>
</feature>
<dbReference type="InterPro" id="IPR029063">
    <property type="entry name" value="SAM-dependent_MTases_sf"/>
</dbReference>
<keyword evidence="4" id="KW-1185">Reference proteome</keyword>
<dbReference type="InterPro" id="IPR013216">
    <property type="entry name" value="Methyltransf_11"/>
</dbReference>
<evidence type="ECO:0000259" key="2">
    <source>
        <dbReference type="Pfam" id="PF08241"/>
    </source>
</evidence>
<dbReference type="GO" id="GO:0008757">
    <property type="term" value="F:S-adenosylmethionine-dependent methyltransferase activity"/>
    <property type="evidence" value="ECO:0007669"/>
    <property type="project" value="InterPro"/>
</dbReference>
<dbReference type="Proteomes" id="UP000245507">
    <property type="component" value="Unassembled WGS sequence"/>
</dbReference>
<dbReference type="GO" id="GO:0032259">
    <property type="term" value="P:methylation"/>
    <property type="evidence" value="ECO:0007669"/>
    <property type="project" value="UniProtKB-KW"/>
</dbReference>